<sequence>MSTSDPKIAFVAYASKEPAVSTIIFDAVRRANSKPIPIRFEPWEFNDVPGTELVGPILGKISESPFVVADITTLNLNVVYEIGFAIGRGKRVFLIRHKDTDGDKSLASEVGIFDTLGYHQYSTVDDLQARLTAHIDESPLPVTSQLNKKSPIYTVDPPTVGQAEKLLVSRMKKAGFYSYRSFNADEDLRLSATDAIQQIGQSSGVFLALQGQATPGYLVHNIRVLFAAGLAHGMEKPTLIIAPSTFIVPLDIRDVVRPFKREEDIINAVADFCPSIVAYNASFEPVADELPTKLQSLTFGDPRAENEMPTLGRYYLRTHEYERALKGEVNLVVGRKGSGKTALWISVRDKTRQDKRNIVVDLRPDGYQLIKLKEEIFDHLSEGAREHLITAFWEYLILLEVAYKLLEKDQQTYRQDHELYQLYVDLADAYKSPDLSTDGDFAERLSNLSQRIVNEYRARFSNNEGQRLSTAQVTELLYSHDLRDLRRKVSDYLEFKKSVWVLFDNLDRGWSTQGFDALDAIVLRCLVDAGRKLEREMRRDEHDFHCIIFIRNDVYDHLMRHSTDYGKEMRATLDWSDPDLLKEMLRLRLAAGIDGTERAFDAIWRQICVPHYQGEETFAFLTERSLMRPRNIIKILSHCRGFATSFRHERIEEGDIEKGLKAYSTDITSELDRELTDVFPEARDLLYHFLDAPDTLLAEELKSILRTSGIEDDRCEAVVDFLLYYGILGVRASGSEYYIYTVNYDPRPIKIRMSRDPNAKYIINPAFWPELNITRTSQGLWEPDGKTKEGVGQEVGN</sequence>
<dbReference type="InterPro" id="IPR059206">
    <property type="entry name" value="Sll1717-like"/>
</dbReference>
<dbReference type="Gene3D" id="3.40.50.450">
    <property type="match status" value="1"/>
</dbReference>
<gene>
    <name evidence="1" type="ORF">pLM19O1_p23</name>
</gene>
<organism evidence="1">
    <name type="scientific">Ochrobactrum sp. LM19</name>
    <dbReference type="NCBI Taxonomy" id="1449781"/>
    <lineage>
        <taxon>Bacteria</taxon>
        <taxon>Pseudomonadati</taxon>
        <taxon>Pseudomonadota</taxon>
        <taxon>Alphaproteobacteria</taxon>
        <taxon>Hyphomicrobiales</taxon>
        <taxon>Brucellaceae</taxon>
        <taxon>Brucella/Ochrobactrum group</taxon>
        <taxon>Ochrobactrum</taxon>
    </lineage>
</organism>
<geneLocation type="plasmid" evidence="1">
    <name>pLM19O1</name>
</geneLocation>
<dbReference type="AlphaFoldDB" id="A0A0D5A118"/>
<evidence type="ECO:0000313" key="1">
    <source>
        <dbReference type="EMBL" id="AJW29893.1"/>
    </source>
</evidence>
<dbReference type="RefSeq" id="WP_181377250.1">
    <property type="nucleotide sequence ID" value="NZ_KM659091.1"/>
</dbReference>
<name>A0A0D5A118_9HYPH</name>
<keyword evidence="1" id="KW-0614">Plasmid</keyword>
<reference evidence="1" key="1">
    <citation type="submission" date="2014-09" db="EMBL/GenBank/DDBJ databases">
        <title>The mobilome of the heavy metals and metalloids hypertolerant bacteria from the Lubin copper mine (Poland).</title>
        <authorList>
            <person name="Dziewit L."/>
            <person name="Bartosik D."/>
        </authorList>
    </citation>
    <scope>NUCLEOTIDE SEQUENCE</scope>
    <source>
        <plasmid evidence="1">pLM19O1</plasmid>
    </source>
</reference>
<dbReference type="NCBIfam" id="NF047389">
    <property type="entry name" value="ATPase_Sll1717"/>
    <property type="match status" value="1"/>
</dbReference>
<protein>
    <submittedName>
        <fullName evidence="1">Uncharacterized protein</fullName>
    </submittedName>
</protein>
<dbReference type="EMBL" id="KM659091">
    <property type="protein sequence ID" value="AJW29893.1"/>
    <property type="molecule type" value="Genomic_DNA"/>
</dbReference>
<proteinExistence type="predicted"/>
<accession>A0A0D5A118</accession>